<evidence type="ECO:0000256" key="5">
    <source>
        <dbReference type="ARBA" id="ARBA00049269"/>
    </source>
</evidence>
<protein>
    <recommendedName>
        <fullName evidence="2">histidine ammonia-lyase</fullName>
        <ecNumber evidence="2">4.3.1.3</ecNumber>
    </recommendedName>
</protein>
<sequence>METLRITQSSLSYSDFAPLFSGPILVSIDRESRSRIKRSHERLKDLLSSGQTVYGVNTGFGKLSEITIGPEEQFKLQLNLVRSHSAGVGDPMGPGLVRATLFLKLLTYVKGYSGVRPEVVNKIKKLLENDLLPVIPEKGSAGASGDLVPLAHMTLAMIGEGEMIYKGRRLSARNALKKANIAPLVLHPKEGLSLVNGTQVSTALAIRSMLNSDILLRTADAIGALSVEGSLSSGDVFRASIHQLKEHQGQRITAKNVSNLLSGSEIVASHKKCGTVQDPYSFRCIPHIHGSCRDSVEHSGDVINNEINSVSDNPVIMDNGEVAYSGHFHAEPVAQALDIIAIAMAELGAISERRTYFFMKGVGDRIPPFLATKPGVESGYMMAQVTASTLASENKTLAHPASIDSLPTSGGQEDHVSMAPWAGLKLLQIQENVRQILAIELLVASAACTLFHDGLRPGKGTAPILEHIQRMVPFHKGDRVLSGEINTLSDLIGTGKVVSLVKEVIDLE</sequence>
<dbReference type="GO" id="GO:0004397">
    <property type="term" value="F:histidine ammonia-lyase activity"/>
    <property type="evidence" value="ECO:0007669"/>
    <property type="project" value="UniProtKB-EC"/>
</dbReference>
<keyword evidence="3" id="KW-0369">Histidine metabolism</keyword>
<dbReference type="NCBIfam" id="NF006871">
    <property type="entry name" value="PRK09367.1"/>
    <property type="match status" value="1"/>
</dbReference>
<evidence type="ECO:0000256" key="4">
    <source>
        <dbReference type="ARBA" id="ARBA00023239"/>
    </source>
</evidence>
<comment type="pathway">
    <text evidence="1">Amino-acid degradation; L-histidine degradation into L-glutamate; N-formimidoyl-L-glutamate from L-histidine: step 1/3.</text>
</comment>
<dbReference type="InterPro" id="IPR008948">
    <property type="entry name" value="L-Aspartase-like"/>
</dbReference>
<dbReference type="GO" id="GO:0019556">
    <property type="term" value="P:L-histidine catabolic process to glutamate and formamide"/>
    <property type="evidence" value="ECO:0007669"/>
    <property type="project" value="UniProtKB-UniPathway"/>
</dbReference>
<dbReference type="SUPFAM" id="SSF48557">
    <property type="entry name" value="L-aspartase-like"/>
    <property type="match status" value="1"/>
</dbReference>
<comment type="catalytic activity">
    <reaction evidence="5">
        <text>L-histidine = trans-urocanate + NH4(+)</text>
        <dbReference type="Rhea" id="RHEA:21232"/>
        <dbReference type="ChEBI" id="CHEBI:17771"/>
        <dbReference type="ChEBI" id="CHEBI:28938"/>
        <dbReference type="ChEBI" id="CHEBI:57595"/>
        <dbReference type="EC" id="4.3.1.3"/>
    </reaction>
</comment>
<evidence type="ECO:0000256" key="3">
    <source>
        <dbReference type="ARBA" id="ARBA00022808"/>
    </source>
</evidence>
<dbReference type="PANTHER" id="PTHR10362">
    <property type="entry name" value="HISTIDINE AMMONIA-LYASE"/>
    <property type="match status" value="1"/>
</dbReference>
<dbReference type="GO" id="GO:0019557">
    <property type="term" value="P:L-histidine catabolic process to glutamate and formate"/>
    <property type="evidence" value="ECO:0007669"/>
    <property type="project" value="UniProtKB-UniPathway"/>
</dbReference>
<dbReference type="Pfam" id="PF00221">
    <property type="entry name" value="Lyase_aromatic"/>
    <property type="match status" value="1"/>
</dbReference>
<keyword evidence="4" id="KW-0456">Lyase</keyword>
<dbReference type="UniPathway" id="UPA00379">
    <property type="reaction ID" value="UER00549"/>
</dbReference>
<dbReference type="CDD" id="cd00332">
    <property type="entry name" value="PAL-HAL"/>
    <property type="match status" value="1"/>
</dbReference>
<dbReference type="Gene3D" id="1.10.275.10">
    <property type="entry name" value="Fumarase/aspartase (N-terminal domain)"/>
    <property type="match status" value="1"/>
</dbReference>
<dbReference type="InterPro" id="IPR024083">
    <property type="entry name" value="Fumarase/histidase_N"/>
</dbReference>
<proteinExistence type="predicted"/>
<accession>A0A381VT57</accession>
<dbReference type="EMBL" id="UINC01009704">
    <property type="protein sequence ID" value="SVA43465.1"/>
    <property type="molecule type" value="Genomic_DNA"/>
</dbReference>
<evidence type="ECO:0000313" key="6">
    <source>
        <dbReference type="EMBL" id="SVA43465.1"/>
    </source>
</evidence>
<name>A0A381VT57_9ZZZZ</name>
<dbReference type="InterPro" id="IPR001106">
    <property type="entry name" value="Aromatic_Lyase"/>
</dbReference>
<dbReference type="FunFam" id="1.10.275.10:FF:000005">
    <property type="entry name" value="Histidine ammonia-lyase"/>
    <property type="match status" value="1"/>
</dbReference>
<dbReference type="InterPro" id="IPR005921">
    <property type="entry name" value="HutH"/>
</dbReference>
<gene>
    <name evidence="6" type="ORF">METZ01_LOCUS96319</name>
</gene>
<evidence type="ECO:0000256" key="1">
    <source>
        <dbReference type="ARBA" id="ARBA00005113"/>
    </source>
</evidence>
<dbReference type="NCBIfam" id="TIGR01225">
    <property type="entry name" value="hutH"/>
    <property type="match status" value="1"/>
</dbReference>
<evidence type="ECO:0000256" key="2">
    <source>
        <dbReference type="ARBA" id="ARBA00012994"/>
    </source>
</evidence>
<dbReference type="GO" id="GO:0005737">
    <property type="term" value="C:cytoplasm"/>
    <property type="evidence" value="ECO:0007669"/>
    <property type="project" value="InterPro"/>
</dbReference>
<dbReference type="AlphaFoldDB" id="A0A381VT57"/>
<dbReference type="Gene3D" id="1.20.200.10">
    <property type="entry name" value="Fumarase/aspartase (Central domain)"/>
    <property type="match status" value="1"/>
</dbReference>
<organism evidence="6">
    <name type="scientific">marine metagenome</name>
    <dbReference type="NCBI Taxonomy" id="408172"/>
    <lineage>
        <taxon>unclassified sequences</taxon>
        <taxon>metagenomes</taxon>
        <taxon>ecological metagenomes</taxon>
    </lineage>
</organism>
<dbReference type="EC" id="4.3.1.3" evidence="2"/>
<reference evidence="6" key="1">
    <citation type="submission" date="2018-05" db="EMBL/GenBank/DDBJ databases">
        <authorList>
            <person name="Lanie J.A."/>
            <person name="Ng W.-L."/>
            <person name="Kazmierczak K.M."/>
            <person name="Andrzejewski T.M."/>
            <person name="Davidsen T.M."/>
            <person name="Wayne K.J."/>
            <person name="Tettelin H."/>
            <person name="Glass J.I."/>
            <person name="Rusch D."/>
            <person name="Podicherti R."/>
            <person name="Tsui H.-C.T."/>
            <person name="Winkler M.E."/>
        </authorList>
    </citation>
    <scope>NUCLEOTIDE SEQUENCE</scope>
</reference>